<sequence length="88" mass="9936">MSAQSVLWHILGLFRKGRNTKISEITEALQISRKECIDTLYLVAEQLDTMGYVLIPGSTTRTNFEGKVLAPEDTTVQYTQKAESLKKM</sequence>
<keyword evidence="2" id="KW-1185">Reference proteome</keyword>
<reference evidence="1" key="1">
    <citation type="submission" date="2011-01" db="EMBL/GenBank/DDBJ databases">
        <title>The Genome Sequence of Nematocida parisii strain ERTm3.</title>
        <authorList>
            <consortium name="The Broad Institute Genome Sequencing Platform"/>
            <consortium name="The Broad Institute Genome Sequencing Center for Infectious Disease"/>
            <person name="Cuomo C."/>
            <person name="Troemel E."/>
            <person name="Young S.K."/>
            <person name="Zeng Q."/>
            <person name="Gargeya S."/>
            <person name="Fitzgerald M."/>
            <person name="Haas B."/>
            <person name="Abouelleil A."/>
            <person name="Alvarado L."/>
            <person name="Arachchi H.M."/>
            <person name="Berlin A."/>
            <person name="Chapman S.B."/>
            <person name="Gearin G."/>
            <person name="Goldberg J."/>
            <person name="Griggs A."/>
            <person name="Gujja S."/>
            <person name="Hansen M."/>
            <person name="Heiman D."/>
            <person name="Howarth C."/>
            <person name="Larimer J."/>
            <person name="Lui A."/>
            <person name="MacDonald P.J.P."/>
            <person name="McCowen C."/>
            <person name="Montmayeur A."/>
            <person name="Murphy C."/>
            <person name="Neiman D."/>
            <person name="Pearson M."/>
            <person name="Priest M."/>
            <person name="Roberts A."/>
            <person name="Saif S."/>
            <person name="Shea T."/>
            <person name="Sisk P."/>
            <person name="Stolte C."/>
            <person name="Sykes S."/>
            <person name="Wortman J."/>
            <person name="Nusbaum C."/>
            <person name="Birren B."/>
        </authorList>
    </citation>
    <scope>NUCLEOTIDE SEQUENCE</scope>
    <source>
        <strain evidence="1">ERTm3</strain>
    </source>
</reference>
<gene>
    <name evidence="1" type="ORF">NEQG_01909</name>
</gene>
<dbReference type="InParanoid" id="I3EF40"/>
<dbReference type="HOGENOM" id="CLU_2469629_0_0_1"/>
<name>I3EF40_NEMP3</name>
<dbReference type="AlphaFoldDB" id="I3EF40"/>
<dbReference type="VEuPathDB" id="MicrosporidiaDB:NEQG_01909"/>
<evidence type="ECO:0000313" key="1">
    <source>
        <dbReference type="EMBL" id="EIJ87837.1"/>
    </source>
</evidence>
<organism evidence="1 2">
    <name type="scientific">Nematocida parisii (strain ERTm3)</name>
    <name type="common">Nematode killer fungus</name>
    <dbReference type="NCBI Taxonomy" id="935791"/>
    <lineage>
        <taxon>Eukaryota</taxon>
        <taxon>Fungi</taxon>
        <taxon>Fungi incertae sedis</taxon>
        <taxon>Microsporidia</taxon>
        <taxon>Nematocida</taxon>
    </lineage>
</organism>
<evidence type="ECO:0000313" key="2">
    <source>
        <dbReference type="Proteomes" id="UP000002872"/>
    </source>
</evidence>
<dbReference type="EMBL" id="GL870880">
    <property type="protein sequence ID" value="EIJ87837.1"/>
    <property type="molecule type" value="Genomic_DNA"/>
</dbReference>
<proteinExistence type="predicted"/>
<protein>
    <submittedName>
        <fullName evidence="1">Uncharacterized protein</fullName>
    </submittedName>
</protein>
<dbReference type="OrthoDB" id="2186820at2759"/>
<accession>I3EF40</accession>
<dbReference type="Proteomes" id="UP000002872">
    <property type="component" value="Unassembled WGS sequence"/>
</dbReference>